<dbReference type="PANTHER" id="PTHR21342:SF0">
    <property type="entry name" value="BIFUNCTIONAL NMN ADENYLYLTRANSFERASE_NUDIX HYDROLASE"/>
    <property type="match status" value="1"/>
</dbReference>
<organism evidence="4 5">
    <name type="scientific">Moraxella oculi</name>
    <dbReference type="NCBI Taxonomy" id="2940516"/>
    <lineage>
        <taxon>Bacteria</taxon>
        <taxon>Pseudomonadati</taxon>
        <taxon>Pseudomonadota</taxon>
        <taxon>Gammaproteobacteria</taxon>
        <taxon>Moraxellales</taxon>
        <taxon>Moraxellaceae</taxon>
        <taxon>Moraxella</taxon>
    </lineage>
</organism>
<dbReference type="Gene3D" id="3.90.79.10">
    <property type="entry name" value="Nucleoside Triphosphate Pyrophosphohydrolase"/>
    <property type="match status" value="1"/>
</dbReference>
<reference evidence="4 5" key="1">
    <citation type="submission" date="2024-11" db="EMBL/GenBank/DDBJ databases">
        <title>First Report of Moraxella oculi in Brazil in an Infectious Bovine Keratoconjunctivitis Outbreak.</title>
        <authorList>
            <person name="Carvalho C.V."/>
            <person name="Domingues R."/>
            <person name="Coutinho C."/>
            <person name="Honorio N.T.B.S."/>
            <person name="Faza D.R.L.R."/>
            <person name="Carvalho W.A."/>
            <person name="Machado A.B.F."/>
            <person name="Martins M.F."/>
            <person name="Gaspar E.B."/>
        </authorList>
    </citation>
    <scope>NUCLEOTIDE SEQUENCE [LARGE SCALE GENOMIC DNA]</scope>
    <source>
        <strain evidence="4 5">2117LE</strain>
    </source>
</reference>
<dbReference type="SUPFAM" id="SSF55811">
    <property type="entry name" value="Nudix"/>
    <property type="match status" value="1"/>
</dbReference>
<dbReference type="InterPro" id="IPR014729">
    <property type="entry name" value="Rossmann-like_a/b/a_fold"/>
</dbReference>
<evidence type="ECO:0000313" key="5">
    <source>
        <dbReference type="Proteomes" id="UP001624684"/>
    </source>
</evidence>
<dbReference type="Pfam" id="PF01467">
    <property type="entry name" value="CTP_transf_like"/>
    <property type="match status" value="1"/>
</dbReference>
<evidence type="ECO:0000256" key="2">
    <source>
        <dbReference type="ARBA" id="ARBA00022695"/>
    </source>
</evidence>
<dbReference type="RefSeq" id="WP_407069352.1">
    <property type="nucleotide sequence ID" value="NZ_JBJJXE010000012.1"/>
</dbReference>
<dbReference type="InterPro" id="IPR004821">
    <property type="entry name" value="Cyt_trans-like"/>
</dbReference>
<dbReference type="InterPro" id="IPR015797">
    <property type="entry name" value="NUDIX_hydrolase-like_dom_sf"/>
</dbReference>
<proteinExistence type="predicted"/>
<dbReference type="Proteomes" id="UP001624684">
    <property type="component" value="Unassembled WGS sequence"/>
</dbReference>
<feature type="domain" description="Nudix hydrolase" evidence="3">
    <location>
        <begin position="190"/>
        <end position="328"/>
    </location>
</feature>
<keyword evidence="2 4" id="KW-0548">Nucleotidyltransferase</keyword>
<gene>
    <name evidence="4" type="ORF">ACJHVH_07425</name>
</gene>
<keyword evidence="1" id="KW-0808">Transferase</keyword>
<dbReference type="SUPFAM" id="SSF52374">
    <property type="entry name" value="Nucleotidylyl transferase"/>
    <property type="match status" value="1"/>
</dbReference>
<name>A0ABW8U7H4_9GAMM</name>
<dbReference type="GO" id="GO:0016779">
    <property type="term" value="F:nucleotidyltransferase activity"/>
    <property type="evidence" value="ECO:0007669"/>
    <property type="project" value="UniProtKB-KW"/>
</dbReference>
<dbReference type="Pfam" id="PF00293">
    <property type="entry name" value="NUDIX"/>
    <property type="match status" value="1"/>
</dbReference>
<accession>A0ABW8U7H4</accession>
<evidence type="ECO:0000259" key="3">
    <source>
        <dbReference type="PROSITE" id="PS51462"/>
    </source>
</evidence>
<dbReference type="NCBIfam" id="TIGR00125">
    <property type="entry name" value="cyt_tran_rel"/>
    <property type="match status" value="1"/>
</dbReference>
<dbReference type="InterPro" id="IPR000086">
    <property type="entry name" value="NUDIX_hydrolase_dom"/>
</dbReference>
<dbReference type="PANTHER" id="PTHR21342">
    <property type="entry name" value="PHOSPHOPANTETHEINE ADENYLYLTRANSFERASE"/>
    <property type="match status" value="1"/>
</dbReference>
<dbReference type="EMBL" id="JBJJXE010000012">
    <property type="protein sequence ID" value="MFL1732820.1"/>
    <property type="molecule type" value="Genomic_DNA"/>
</dbReference>
<evidence type="ECO:0000256" key="1">
    <source>
        <dbReference type="ARBA" id="ARBA00022679"/>
    </source>
</evidence>
<evidence type="ECO:0000313" key="4">
    <source>
        <dbReference type="EMBL" id="MFL1732820.1"/>
    </source>
</evidence>
<protein>
    <submittedName>
        <fullName evidence="4">Bifunctional nicotinamide-nucleotide adenylyltransferase/Nudix hydroxylase</fullName>
    </submittedName>
</protein>
<dbReference type="CDD" id="cd18873">
    <property type="entry name" value="NUDIX_NadM_like"/>
    <property type="match status" value="1"/>
</dbReference>
<sequence>MAYEFDYLVFIGRFQPFHHGHEFVVKEALKLAKQVIMVIGSANAARTLKNPFTFDERADMILRTFQKDGQASRIFCTPIDDTLYNDHQWIANVRHAVHSKVTKPAHIGIIGHTKDDSSYYLSLFPDWGAIELPNFEGISATPLRKKYFEQGDIDEQLPIASQNFLSNFQHTQHYQHLHNHHKEIQAVKEAWKNAPHLPIFNTTDALVVQSGHVLLTTRDVGGNELWALPGGLLTQDERLLSCALRKLQEQTGLVIDNQNPKCHQVFDAPDRLPQSRIISHVFQFELTADKLPKVFNLNDDATPFWLPLNEINGANMYGDHHSIIVKMLGL</sequence>
<comment type="caution">
    <text evidence="4">The sequence shown here is derived from an EMBL/GenBank/DDBJ whole genome shotgun (WGS) entry which is preliminary data.</text>
</comment>
<dbReference type="Gene3D" id="3.40.50.620">
    <property type="entry name" value="HUPs"/>
    <property type="match status" value="1"/>
</dbReference>
<dbReference type="PROSITE" id="PS51462">
    <property type="entry name" value="NUDIX"/>
    <property type="match status" value="1"/>
</dbReference>
<keyword evidence="5" id="KW-1185">Reference proteome</keyword>